<dbReference type="Proteomes" id="UP000792671">
    <property type="component" value="Genome"/>
</dbReference>
<evidence type="ECO:0000256" key="1">
    <source>
        <dbReference type="ARBA" id="ARBA00001974"/>
    </source>
</evidence>
<dbReference type="Gene3D" id="1.25.40.80">
    <property type="match status" value="1"/>
</dbReference>
<dbReference type="OrthoDB" id="5004at10239"/>
<evidence type="ECO:0000256" key="12">
    <source>
        <dbReference type="ARBA" id="ARBA00033999"/>
    </source>
</evidence>
<evidence type="ECO:0000256" key="6">
    <source>
        <dbReference type="ARBA" id="ARBA00022763"/>
    </source>
</evidence>
<dbReference type="Gene3D" id="3.40.50.620">
    <property type="entry name" value="HUPs"/>
    <property type="match status" value="1"/>
</dbReference>
<evidence type="ECO:0000256" key="9">
    <source>
        <dbReference type="ARBA" id="ARBA00023204"/>
    </source>
</evidence>
<accession>A0A916KQ29</accession>
<dbReference type="GeneID" id="15613666"/>
<evidence type="ECO:0000256" key="5">
    <source>
        <dbReference type="ARBA" id="ARBA00022630"/>
    </source>
</evidence>
<dbReference type="EMBL" id="HF679134">
    <property type="protein sequence ID" value="CCU56242.1"/>
    <property type="molecule type" value="Genomic_DNA"/>
</dbReference>
<keyword evidence="9" id="KW-0234">DNA repair</keyword>
<keyword evidence="10" id="KW-0456">Lyase</keyword>
<protein>
    <recommendedName>
        <fullName evidence="4">Deoxyribodipyrimidine photo-lyase</fullName>
        <ecNumber evidence="3">4.1.99.3</ecNumber>
    </recommendedName>
    <alternativeName>
        <fullName evidence="11">DNA photolyase</fullName>
    </alternativeName>
</protein>
<feature type="domain" description="Photolyase/cryptochrome alpha/beta" evidence="13">
    <location>
        <begin position="22"/>
        <end position="150"/>
    </location>
</feature>
<evidence type="ECO:0000256" key="7">
    <source>
        <dbReference type="ARBA" id="ARBA00022827"/>
    </source>
</evidence>
<dbReference type="SUPFAM" id="SSF48173">
    <property type="entry name" value="Cryptochrome/photolyase FAD-binding domain"/>
    <property type="match status" value="1"/>
</dbReference>
<evidence type="ECO:0000256" key="3">
    <source>
        <dbReference type="ARBA" id="ARBA00013149"/>
    </source>
</evidence>
<dbReference type="InterPro" id="IPR014729">
    <property type="entry name" value="Rossmann-like_a/b/a_fold"/>
</dbReference>
<name>A0A916KQ29_9POXV</name>
<evidence type="ECO:0000256" key="10">
    <source>
        <dbReference type="ARBA" id="ARBA00023239"/>
    </source>
</evidence>
<keyword evidence="5" id="KW-0285">Flavoprotein</keyword>
<comment type="similarity">
    <text evidence="2">Belongs to the DNA photolyase class-2 family.</text>
</comment>
<dbReference type="SUPFAM" id="SSF52425">
    <property type="entry name" value="Cryptochrome/photolyase, N-terminal domain"/>
    <property type="match status" value="1"/>
</dbReference>
<evidence type="ECO:0000256" key="11">
    <source>
        <dbReference type="ARBA" id="ARBA00031671"/>
    </source>
</evidence>
<proteinExistence type="inferred from homology"/>
<dbReference type="InterPro" id="IPR036155">
    <property type="entry name" value="Crypto/Photolyase_N_sf"/>
</dbReference>
<keyword evidence="6" id="KW-0227">DNA damage</keyword>
<evidence type="ECO:0000256" key="2">
    <source>
        <dbReference type="ARBA" id="ARBA00006409"/>
    </source>
</evidence>
<dbReference type="InterPro" id="IPR036134">
    <property type="entry name" value="Crypto/Photolyase_FAD-like_sf"/>
</dbReference>
<dbReference type="RefSeq" id="YP_008003561.1">
    <property type="nucleotide sequence ID" value="NC_021246.1"/>
</dbReference>
<keyword evidence="15" id="KW-1185">Reference proteome</keyword>
<dbReference type="GO" id="GO:0003904">
    <property type="term" value="F:deoxyribodipyrimidine photo-lyase activity"/>
    <property type="evidence" value="ECO:0007669"/>
    <property type="project" value="UniProtKB-EC"/>
</dbReference>
<dbReference type="GO" id="GO:0000719">
    <property type="term" value="P:photoreactive repair"/>
    <property type="evidence" value="ECO:0007669"/>
    <property type="project" value="TreeGrafter"/>
</dbReference>
<gene>
    <name evidence="14" type="ORF">MYSEV_044</name>
</gene>
<dbReference type="Gene3D" id="1.10.579.10">
    <property type="entry name" value="DNA Cyclobutane Dipyrimidine Photolyase, subunit A, domain 3"/>
    <property type="match status" value="1"/>
</dbReference>
<reference evidence="14 15" key="1">
    <citation type="journal article" date="2013" name="J. Virol.">
        <title>New Insights into the Evolution of Entomopoxvirinae from the Complete Genome Sequences of Four Entomopoxviruses Infecting Adoxophyes honmai, Choristoneura biennis, Choristoneura rosaceana, and Mythimna separata.</title>
        <authorList>
            <person name="Theze J."/>
            <person name="Takatsuka J."/>
            <person name="Li Z."/>
            <person name="Gallais J."/>
            <person name="Doucet D."/>
            <person name="Arif B."/>
            <person name="Nakai M."/>
            <person name="Herniou E.A."/>
        </authorList>
    </citation>
    <scope>NUCLEOTIDE SEQUENCE [LARGE SCALE GENOMIC DNA]</scope>
</reference>
<dbReference type="KEGG" id="vg:15613666"/>
<comment type="cofactor">
    <cofactor evidence="1">
        <name>FAD</name>
        <dbReference type="ChEBI" id="CHEBI:57692"/>
    </cofactor>
</comment>
<organism evidence="14 15">
    <name type="scientific">Mythimna separata entomopoxvirus 'L'</name>
    <dbReference type="NCBI Taxonomy" id="1293572"/>
    <lineage>
        <taxon>Viruses</taxon>
        <taxon>Varidnaviria</taxon>
        <taxon>Bamfordvirae</taxon>
        <taxon>Nucleocytoviricota</taxon>
        <taxon>Pokkesviricetes</taxon>
        <taxon>Chitovirales</taxon>
        <taxon>Poxviridae</taxon>
        <taxon>Entomopoxvirinae</taxon>
        <taxon>Betaentomopoxvirus</taxon>
        <taxon>Betaentomopoxvirus mseparata</taxon>
        <taxon>Mythimna separata entomopoxvirus</taxon>
    </lineage>
</organism>
<dbReference type="GO" id="GO:0003677">
    <property type="term" value="F:DNA binding"/>
    <property type="evidence" value="ECO:0007669"/>
    <property type="project" value="UniProtKB-KW"/>
</dbReference>
<evidence type="ECO:0000259" key="13">
    <source>
        <dbReference type="PROSITE" id="PS51645"/>
    </source>
</evidence>
<dbReference type="PANTHER" id="PTHR10211:SF0">
    <property type="entry name" value="DEOXYRIBODIPYRIMIDINE PHOTO-LYASE"/>
    <property type="match status" value="1"/>
</dbReference>
<evidence type="ECO:0000313" key="15">
    <source>
        <dbReference type="Proteomes" id="UP000792671"/>
    </source>
</evidence>
<dbReference type="EC" id="4.1.99.3" evidence="3"/>
<dbReference type="FunFam" id="1.10.579.10:FF:000002">
    <property type="entry name" value="Deoxyribodipyrimidine photolyase"/>
    <property type="match status" value="1"/>
</dbReference>
<evidence type="ECO:0000256" key="4">
    <source>
        <dbReference type="ARBA" id="ARBA00014046"/>
    </source>
</evidence>
<comment type="catalytic activity">
    <reaction evidence="12">
        <text>cyclobutadipyrimidine (in DNA) = 2 pyrimidine residues (in DNA).</text>
        <dbReference type="EC" id="4.1.99.3"/>
    </reaction>
</comment>
<sequence>MYNLSYFDNRFKIIKKTTTTYKNVLYLCYRDLRVYDNWSFLFSQNIAYENKSSMYMLYLINKNNCINDRQYNFLYQGIPELSDECKKYNVAFHIQNYENNILSKFIEKYKIGSVIIEQMPLDFHKKYYKDPLQKLNVNLYIVDSHNIIPVWITSDKREYSARTIRNKINKIKHNYLIEFPTVKKNSIPPIFNNNDFDIIPHKDNLVINIYEIIGGYTTGMNRLNMFLKNKINSYKKYKNNPNLDNTSILSPWLHCGMISAQKCVLESNKLIKDNKNNESIESFIEEIFIRRELADNFCYYTENYKSLESCPNWAIMTLNAHINDKRDKHFNLDELEYSKTDNKFWNYCQDYLLKFGYINGYMRMFWAKKLIEWTKTPQEAIDKAIYLNDKYFFDGCDPMGYVNILWCIGGLHDRAFKERNIYGKVRYMSQDRMYKKFNIYEFYDKIDKI</sequence>
<dbReference type="Pfam" id="PF00875">
    <property type="entry name" value="DNA_photolyase"/>
    <property type="match status" value="1"/>
</dbReference>
<dbReference type="PANTHER" id="PTHR10211">
    <property type="entry name" value="DEOXYRIBODIPYRIMIDINE PHOTOLYASE"/>
    <property type="match status" value="1"/>
</dbReference>
<dbReference type="InterPro" id="IPR052219">
    <property type="entry name" value="Photolyase_Class-2"/>
</dbReference>
<keyword evidence="7" id="KW-0274">FAD</keyword>
<keyword evidence="8" id="KW-0238">DNA-binding</keyword>
<dbReference type="PROSITE" id="PS51645">
    <property type="entry name" value="PHR_CRY_ALPHA_BETA"/>
    <property type="match status" value="1"/>
</dbReference>
<evidence type="ECO:0000256" key="8">
    <source>
        <dbReference type="ARBA" id="ARBA00023125"/>
    </source>
</evidence>
<evidence type="ECO:0000313" key="14">
    <source>
        <dbReference type="EMBL" id="CCU56242.1"/>
    </source>
</evidence>
<dbReference type="InterPro" id="IPR006050">
    <property type="entry name" value="DNA_photolyase_N"/>
</dbReference>